<dbReference type="HOGENOM" id="CLU_869014_0_0_1"/>
<evidence type="ECO:0000313" key="3">
    <source>
        <dbReference type="Proteomes" id="UP000017559"/>
    </source>
</evidence>
<feature type="compositionally biased region" description="Low complexity" evidence="1">
    <location>
        <begin position="241"/>
        <end position="251"/>
    </location>
</feature>
<organism evidence="2 3">
    <name type="scientific">Moniliophthora roreri (strain MCA 2997)</name>
    <name type="common">Cocoa frosty pod rot fungus</name>
    <name type="synonym">Crinipellis roreri</name>
    <dbReference type="NCBI Taxonomy" id="1381753"/>
    <lineage>
        <taxon>Eukaryota</taxon>
        <taxon>Fungi</taxon>
        <taxon>Dikarya</taxon>
        <taxon>Basidiomycota</taxon>
        <taxon>Agaricomycotina</taxon>
        <taxon>Agaricomycetes</taxon>
        <taxon>Agaricomycetidae</taxon>
        <taxon>Agaricales</taxon>
        <taxon>Marasmiineae</taxon>
        <taxon>Marasmiaceae</taxon>
        <taxon>Moniliophthora</taxon>
    </lineage>
</organism>
<keyword evidence="3" id="KW-1185">Reference proteome</keyword>
<feature type="compositionally biased region" description="Low complexity" evidence="1">
    <location>
        <begin position="298"/>
        <end position="312"/>
    </location>
</feature>
<protein>
    <submittedName>
        <fullName evidence="2">Uncharacterized protein</fullName>
    </submittedName>
</protein>
<comment type="caution">
    <text evidence="2">The sequence shown here is derived from an EMBL/GenBank/DDBJ whole genome shotgun (WGS) entry which is preliminary data.</text>
</comment>
<feature type="region of interest" description="Disordered" evidence="1">
    <location>
        <begin position="1"/>
        <end position="84"/>
    </location>
</feature>
<dbReference type="KEGG" id="mrr:Moror_10336"/>
<dbReference type="AlphaFoldDB" id="V2XE98"/>
<dbReference type="Proteomes" id="UP000017559">
    <property type="component" value="Unassembled WGS sequence"/>
</dbReference>
<feature type="region of interest" description="Disordered" evidence="1">
    <location>
        <begin position="96"/>
        <end position="135"/>
    </location>
</feature>
<evidence type="ECO:0000313" key="2">
    <source>
        <dbReference type="EMBL" id="ESK92052.1"/>
    </source>
</evidence>
<accession>V2XE98</accession>
<feature type="compositionally biased region" description="Basic and acidic residues" evidence="1">
    <location>
        <begin position="197"/>
        <end position="213"/>
    </location>
</feature>
<reference evidence="2 3" key="1">
    <citation type="journal article" date="2014" name="BMC Genomics">
        <title>Genome and secretome analysis of the hemibiotrophic fungal pathogen, Moniliophthora roreri, which causes frosty pod rot disease of cacao: mechanisms of the biotrophic and necrotrophic phases.</title>
        <authorList>
            <person name="Meinhardt L.W."/>
            <person name="Costa G.G.L."/>
            <person name="Thomazella D.P.T."/>
            <person name="Teixeira P.J.P.L."/>
            <person name="Carazzolle M.F."/>
            <person name="Schuster S.C."/>
            <person name="Carlson J.E."/>
            <person name="Guiltinan M.J."/>
            <person name="Mieczkowski P."/>
            <person name="Farmer A."/>
            <person name="Ramaraj T."/>
            <person name="Crozier J."/>
            <person name="Davis R.E."/>
            <person name="Shao J."/>
            <person name="Melnick R.L."/>
            <person name="Pereira G.A.G."/>
            <person name="Bailey B.A."/>
        </authorList>
    </citation>
    <scope>NUCLEOTIDE SEQUENCE [LARGE SCALE GENOMIC DNA]</scope>
    <source>
        <strain evidence="2 3">MCA 2997</strain>
    </source>
</reference>
<proteinExistence type="predicted"/>
<dbReference type="OrthoDB" id="2576334at2759"/>
<gene>
    <name evidence="2" type="ORF">Moror_10336</name>
</gene>
<feature type="compositionally biased region" description="Basic and acidic residues" evidence="1">
    <location>
        <begin position="168"/>
        <end position="183"/>
    </location>
</feature>
<evidence type="ECO:0000256" key="1">
    <source>
        <dbReference type="SAM" id="MobiDB-lite"/>
    </source>
</evidence>
<sequence>MARSSSEPPAGHIEPRSSFSGITSLSYVSSSEDPSRRFSFNRPEASSSSNLHERTDGQGLLLLNDTLSTSRRSGDDSVYQPTLSIQQAPQVFVQEVASSYDDSEQSSTRPRGLARSFSARTGSDADRGSVRTYDDSVSVLGASTARAAIRGLSPRTSEATFATFGIGRRGDDRLSVQLDRLEESPAAPPPPPPLPKEPSRERLLSDTTLHSDSDDSEGAGRSVPRLPPHPPLPSMPPTPTQPSTSQTTPRPAYVISRSMGSGTPIATPANPVTPANAPTRASVLPPPLTALSRHSHSRSLSSDLLSPLGRRPLGPRDSKH</sequence>
<feature type="compositionally biased region" description="Low complexity" evidence="1">
    <location>
        <begin position="263"/>
        <end position="281"/>
    </location>
</feature>
<name>V2XE98_MONRO</name>
<feature type="region of interest" description="Disordered" evidence="1">
    <location>
        <begin position="153"/>
        <end position="320"/>
    </location>
</feature>
<feature type="compositionally biased region" description="Pro residues" evidence="1">
    <location>
        <begin position="225"/>
        <end position="240"/>
    </location>
</feature>
<feature type="compositionally biased region" description="Basic and acidic residues" evidence="1">
    <location>
        <begin position="123"/>
        <end position="134"/>
    </location>
</feature>
<feature type="compositionally biased region" description="Pro residues" evidence="1">
    <location>
        <begin position="186"/>
        <end position="196"/>
    </location>
</feature>
<dbReference type="EMBL" id="AWSO01000305">
    <property type="protein sequence ID" value="ESK92052.1"/>
    <property type="molecule type" value="Genomic_DNA"/>
</dbReference>
<feature type="compositionally biased region" description="Polar residues" evidence="1">
    <location>
        <begin position="17"/>
        <end position="32"/>
    </location>
</feature>